<proteinExistence type="inferred from homology"/>
<dbReference type="GO" id="GO:0004523">
    <property type="term" value="F:RNA-DNA hybrid ribonuclease activity"/>
    <property type="evidence" value="ECO:0007669"/>
    <property type="project" value="UniProtKB-EC"/>
</dbReference>
<dbReference type="InterPro" id="IPR008042">
    <property type="entry name" value="Retrotrans_Pao"/>
</dbReference>
<dbReference type="Proteomes" id="UP001152622">
    <property type="component" value="Chromosome 9"/>
</dbReference>
<dbReference type="InterPro" id="IPR036397">
    <property type="entry name" value="RNaseH_sf"/>
</dbReference>
<dbReference type="AlphaFoldDB" id="A0A9Q1F1Y6"/>
<dbReference type="CDD" id="cd01644">
    <property type="entry name" value="RT_pepA17"/>
    <property type="match status" value="1"/>
</dbReference>
<comment type="caution">
    <text evidence="5">The sequence shown here is derived from an EMBL/GenBank/DDBJ whole genome shotgun (WGS) entry which is preliminary data.</text>
</comment>
<evidence type="ECO:0000259" key="3">
    <source>
        <dbReference type="Pfam" id="PF00078"/>
    </source>
</evidence>
<dbReference type="Gene3D" id="3.30.70.270">
    <property type="match status" value="1"/>
</dbReference>
<feature type="domain" description="Integrase zinc-binding" evidence="4">
    <location>
        <begin position="1064"/>
        <end position="1104"/>
    </location>
</feature>
<dbReference type="OrthoDB" id="10056126at2759"/>
<protein>
    <recommendedName>
        <fullName evidence="2">ribonuclease H</fullName>
        <ecNumber evidence="2">3.1.26.4</ecNumber>
    </recommendedName>
</protein>
<evidence type="ECO:0000256" key="1">
    <source>
        <dbReference type="ARBA" id="ARBA00010879"/>
    </source>
</evidence>
<evidence type="ECO:0000256" key="2">
    <source>
        <dbReference type="ARBA" id="ARBA00012180"/>
    </source>
</evidence>
<evidence type="ECO:0000313" key="5">
    <source>
        <dbReference type="EMBL" id="KAJ8349471.1"/>
    </source>
</evidence>
<sequence length="1188" mass="134005">MQALQLQYGQPHQLAQSEIAAILTTPDVKPRDACTFQNFALQVHLLVSMLLSLEGPQGIELNCCSHVDRLLSKLSKYHRDGFIEYLQLQGKLNSASLNPYSLQDFNGWLQAKAQQQRLSSRLVQRYQLEKPLSNAKEKTLSKGKGQSVAVYHGAEPTQPSVSNNKKPFKMHCLFCDSKEHYISRCRNIKEQSAAHLEKWIAEGRRCWKCARAHAPESCNLKKPCGDCSDIHLQVLHGVAQWRSINPQSGASESRVYLTPSIASSKVLLKVVPVLLHNDSKSMETSAVLDDGAQRTMILTAAAQQLQLTGECETVALRTVRTDLTHLRGSKVSFKISPKGNPQKRYKVQGAFTASGLDLVEQTYPVQMLQRRHTHLRGVPLQPFFNARPLVLLGSDHVHLITATKPVRRGANGGPIAIYTALGWALQAHLRATEKRLKKDPEKAAIYSAEIGKLLQAGYVKKLLPMEVDQSAEAWYLPHHLVCHNNKSRLVFNCSFRHQGASMNDQLLPGPSLGPSLLGVLLRFRHHQVAVSGDIRSMFHQVRLLPEDRSLLRFIWRDLRCEDPPDVYEWQVLPFGTTSSPCCAIFALQQHTRNHQDGYPDTLQSVQHSFYVDNCLESFPTIPAATQRVNQLRTLLAEGGFDLRQWASNQPTVIAHLPADARSSATEQWLSQNRTDPVEPTLGLRWNCAADTLGYQYRPIEHGALTMRTAYQVLASQYDPLGFIVPFTTHAKVLIQQLWSKQKGWDDPDLPTVLRHAWETWENELQHLSRVSVPCCYSPVPVVGSDLECDLHVFCDASERAYGAVAYLTVLGGDSIHTSFVMARSRVAPKRQQSMPRLELCATLAGAQLAKLIEIEMTLTIRQTTLWSDSTTVLEWLLSDFCRFKVFVGTRVSEIQELTDRQAWRYVDTQNNPADDLTRELKGITFCCFTAVEPNVSIPDASQFSTWKELVEATRQACQGAQGAEEDPVHGQPISHREAEILLLRGCQAQSFPEEVTALQAQKPVPNHSRLASLAPEWDPSTRLLRVGGRLRRLPNPSVGEIHPIVLDPRHPATKLLIKDRDERLLHPGTERVYAEIRRQYWILRGRQAIRHHQLKCPSCQRWRAQPKVPQMADLPPQRLRLLCPPFYSTGVDCFGPYLVKIGRRTEKRWGAIFKCLTTRAIHLELLNSMDADAFLLALRRFIARRGRP</sequence>
<dbReference type="Pfam" id="PF17921">
    <property type="entry name" value="Integrase_H2C2"/>
    <property type="match status" value="1"/>
</dbReference>
<dbReference type="EMBL" id="JAINUF010000009">
    <property type="protein sequence ID" value="KAJ8349471.1"/>
    <property type="molecule type" value="Genomic_DNA"/>
</dbReference>
<dbReference type="GO" id="GO:0006259">
    <property type="term" value="P:DNA metabolic process"/>
    <property type="evidence" value="ECO:0007669"/>
    <property type="project" value="UniProtKB-ARBA"/>
</dbReference>
<dbReference type="GO" id="GO:0003676">
    <property type="term" value="F:nucleic acid binding"/>
    <property type="evidence" value="ECO:0007669"/>
    <property type="project" value="InterPro"/>
</dbReference>
<dbReference type="SUPFAM" id="SSF56672">
    <property type="entry name" value="DNA/RNA polymerases"/>
    <property type="match status" value="1"/>
</dbReference>
<dbReference type="InterPro" id="IPR041588">
    <property type="entry name" value="Integrase_H2C2"/>
</dbReference>
<dbReference type="Gene3D" id="3.30.420.10">
    <property type="entry name" value="Ribonuclease H-like superfamily/Ribonuclease H"/>
    <property type="match status" value="1"/>
</dbReference>
<name>A0A9Q1F1Y6_SYNKA</name>
<accession>A0A9Q1F1Y6</accession>
<organism evidence="5 6">
    <name type="scientific">Synaphobranchus kaupii</name>
    <name type="common">Kaup's arrowtooth eel</name>
    <dbReference type="NCBI Taxonomy" id="118154"/>
    <lineage>
        <taxon>Eukaryota</taxon>
        <taxon>Metazoa</taxon>
        <taxon>Chordata</taxon>
        <taxon>Craniata</taxon>
        <taxon>Vertebrata</taxon>
        <taxon>Euteleostomi</taxon>
        <taxon>Actinopterygii</taxon>
        <taxon>Neopterygii</taxon>
        <taxon>Teleostei</taxon>
        <taxon>Anguilliformes</taxon>
        <taxon>Synaphobranchidae</taxon>
        <taxon>Synaphobranchus</taxon>
    </lineage>
</organism>
<comment type="similarity">
    <text evidence="1">Belongs to the beta type-B retroviral polymerase family. HERV class-II K(HML-2) pol subfamily.</text>
</comment>
<dbReference type="Pfam" id="PF00078">
    <property type="entry name" value="RVT_1"/>
    <property type="match status" value="1"/>
</dbReference>
<dbReference type="Pfam" id="PF05380">
    <property type="entry name" value="Peptidase_A17"/>
    <property type="match status" value="1"/>
</dbReference>
<dbReference type="InterPro" id="IPR000477">
    <property type="entry name" value="RT_dom"/>
</dbReference>
<evidence type="ECO:0000259" key="4">
    <source>
        <dbReference type="Pfam" id="PF17921"/>
    </source>
</evidence>
<dbReference type="InterPro" id="IPR043502">
    <property type="entry name" value="DNA/RNA_pol_sf"/>
</dbReference>
<evidence type="ECO:0000313" key="6">
    <source>
        <dbReference type="Proteomes" id="UP001152622"/>
    </source>
</evidence>
<dbReference type="EC" id="3.1.26.4" evidence="2"/>
<keyword evidence="6" id="KW-1185">Reference proteome</keyword>
<dbReference type="PANTHER" id="PTHR47331:SF5">
    <property type="entry name" value="RIBONUCLEASE H"/>
    <property type="match status" value="1"/>
</dbReference>
<feature type="domain" description="Reverse transcriptase" evidence="3">
    <location>
        <begin position="520"/>
        <end position="642"/>
    </location>
</feature>
<gene>
    <name evidence="5" type="ORF">SKAU_G00246010</name>
</gene>
<reference evidence="5" key="1">
    <citation type="journal article" date="2023" name="Science">
        <title>Genome structures resolve the early diversification of teleost fishes.</title>
        <authorList>
            <person name="Parey E."/>
            <person name="Louis A."/>
            <person name="Montfort J."/>
            <person name="Bouchez O."/>
            <person name="Roques C."/>
            <person name="Iampietro C."/>
            <person name="Lluch J."/>
            <person name="Castinel A."/>
            <person name="Donnadieu C."/>
            <person name="Desvignes T."/>
            <person name="Floi Bucao C."/>
            <person name="Jouanno E."/>
            <person name="Wen M."/>
            <person name="Mejri S."/>
            <person name="Dirks R."/>
            <person name="Jansen H."/>
            <person name="Henkel C."/>
            <person name="Chen W.J."/>
            <person name="Zahm M."/>
            <person name="Cabau C."/>
            <person name="Klopp C."/>
            <person name="Thompson A.W."/>
            <person name="Robinson-Rechavi M."/>
            <person name="Braasch I."/>
            <person name="Lecointre G."/>
            <person name="Bobe J."/>
            <person name="Postlethwait J.H."/>
            <person name="Berthelot C."/>
            <person name="Roest Crollius H."/>
            <person name="Guiguen Y."/>
        </authorList>
    </citation>
    <scope>NUCLEOTIDE SEQUENCE</scope>
    <source>
        <strain evidence="5">WJC10195</strain>
    </source>
</reference>
<dbReference type="InterPro" id="IPR043128">
    <property type="entry name" value="Rev_trsase/Diguanyl_cyclase"/>
</dbReference>
<dbReference type="Gene3D" id="3.10.10.10">
    <property type="entry name" value="HIV Type 1 Reverse Transcriptase, subunit A, domain 1"/>
    <property type="match status" value="1"/>
</dbReference>
<dbReference type="PANTHER" id="PTHR47331">
    <property type="entry name" value="PHD-TYPE DOMAIN-CONTAINING PROTEIN"/>
    <property type="match status" value="1"/>
</dbReference>